<evidence type="ECO:0000313" key="3">
    <source>
        <dbReference type="EMBL" id="GAQ79943.1"/>
    </source>
</evidence>
<dbReference type="InterPro" id="IPR053224">
    <property type="entry name" value="Sensory_adhesion_molecule"/>
</dbReference>
<dbReference type="OrthoDB" id="1885092at2759"/>
<dbReference type="InterPro" id="IPR011042">
    <property type="entry name" value="6-blade_b-propeller_TolB-like"/>
</dbReference>
<dbReference type="Proteomes" id="UP000054558">
    <property type="component" value="Unassembled WGS sequence"/>
</dbReference>
<keyword evidence="1" id="KW-1133">Transmembrane helix</keyword>
<name>A0A1Y1HPF9_KLENI</name>
<feature type="signal peptide" evidence="2">
    <location>
        <begin position="1"/>
        <end position="28"/>
    </location>
</feature>
<feature type="transmembrane region" description="Helical" evidence="1">
    <location>
        <begin position="369"/>
        <end position="388"/>
    </location>
</feature>
<keyword evidence="2" id="KW-0732">Signal</keyword>
<sequence length="397" mass="42205">MAAFSVSKFSVSAFVVLITLSSIHATAAKKGPVKRIWYKAPDLYPEGVSYEAKHDQFLVSSLRTPCITAVKEDGSFNTFVCDPEFEGKLVLGVRVDEPRNRVVAAVSSMSPDEIYAAVVGYDLDTADRVLFTRLDEVTPEPLGDPEDSDYLKPPAVANDVAIDAKGNLYVTNTLGNSIWKVGTDGAASVLTADPLFSSLPNVYQVPDLGAVGLNGIEYHPKGFLLVGHTSAGALFKVTFSLFSTAVTVSVVNLDETIPGVDGIVLRPDGKLVAASVFGIHLVESNDNWASAKLVETVSLKSSEPATAITLKDGLVYANLGQVHKLRAGKSNKWFELRLIEFQSDAKSKPKSKPTAARAAKKGAKSTQSAVPVVLISGGLLALLALALAKDKKGAKHH</sequence>
<reference evidence="3 4" key="1">
    <citation type="journal article" date="2014" name="Nat. Commun.">
        <title>Klebsormidium flaccidum genome reveals primary factors for plant terrestrial adaptation.</title>
        <authorList>
            <person name="Hori K."/>
            <person name="Maruyama F."/>
            <person name="Fujisawa T."/>
            <person name="Togashi T."/>
            <person name="Yamamoto N."/>
            <person name="Seo M."/>
            <person name="Sato S."/>
            <person name="Yamada T."/>
            <person name="Mori H."/>
            <person name="Tajima N."/>
            <person name="Moriyama T."/>
            <person name="Ikeuchi M."/>
            <person name="Watanabe M."/>
            <person name="Wada H."/>
            <person name="Kobayashi K."/>
            <person name="Saito M."/>
            <person name="Masuda T."/>
            <person name="Sasaki-Sekimoto Y."/>
            <person name="Mashiguchi K."/>
            <person name="Awai K."/>
            <person name="Shimojima M."/>
            <person name="Masuda S."/>
            <person name="Iwai M."/>
            <person name="Nobusawa T."/>
            <person name="Narise T."/>
            <person name="Kondo S."/>
            <person name="Saito H."/>
            <person name="Sato R."/>
            <person name="Murakawa M."/>
            <person name="Ihara Y."/>
            <person name="Oshima-Yamada Y."/>
            <person name="Ohtaka K."/>
            <person name="Satoh M."/>
            <person name="Sonobe K."/>
            <person name="Ishii M."/>
            <person name="Ohtani R."/>
            <person name="Kanamori-Sato M."/>
            <person name="Honoki R."/>
            <person name="Miyazaki D."/>
            <person name="Mochizuki H."/>
            <person name="Umetsu J."/>
            <person name="Higashi K."/>
            <person name="Shibata D."/>
            <person name="Kamiya Y."/>
            <person name="Sato N."/>
            <person name="Nakamura Y."/>
            <person name="Tabata S."/>
            <person name="Ida S."/>
            <person name="Kurokawa K."/>
            <person name="Ohta H."/>
        </authorList>
    </citation>
    <scope>NUCLEOTIDE SEQUENCE [LARGE SCALE GENOMIC DNA]</scope>
    <source>
        <strain evidence="3 4">NIES-2285</strain>
    </source>
</reference>
<dbReference type="AlphaFoldDB" id="A0A1Y1HPF9"/>
<evidence type="ECO:0000313" key="4">
    <source>
        <dbReference type="Proteomes" id="UP000054558"/>
    </source>
</evidence>
<dbReference type="PANTHER" id="PTHR31460">
    <property type="match status" value="1"/>
</dbReference>
<evidence type="ECO:0008006" key="5">
    <source>
        <dbReference type="Google" id="ProtNLM"/>
    </source>
</evidence>
<evidence type="ECO:0000256" key="2">
    <source>
        <dbReference type="SAM" id="SignalP"/>
    </source>
</evidence>
<feature type="chain" id="PRO_5012214616" description="SMP-30/Gluconolactonase/LRE-like region domain-containing protein" evidence="2">
    <location>
        <begin position="29"/>
        <end position="397"/>
    </location>
</feature>
<keyword evidence="1" id="KW-0812">Transmembrane</keyword>
<proteinExistence type="predicted"/>
<keyword evidence="4" id="KW-1185">Reference proteome</keyword>
<dbReference type="Gene3D" id="2.120.10.30">
    <property type="entry name" value="TolB, C-terminal domain"/>
    <property type="match status" value="1"/>
</dbReference>
<organism evidence="3 4">
    <name type="scientific">Klebsormidium nitens</name>
    <name type="common">Green alga</name>
    <name type="synonym">Ulothrix nitens</name>
    <dbReference type="NCBI Taxonomy" id="105231"/>
    <lineage>
        <taxon>Eukaryota</taxon>
        <taxon>Viridiplantae</taxon>
        <taxon>Streptophyta</taxon>
        <taxon>Klebsormidiophyceae</taxon>
        <taxon>Klebsormidiales</taxon>
        <taxon>Klebsormidiaceae</taxon>
        <taxon>Klebsormidium</taxon>
    </lineage>
</organism>
<gene>
    <name evidence="3" type="ORF">KFL_000420150</name>
</gene>
<accession>A0A1Y1HPF9</accession>
<dbReference type="EMBL" id="DF236991">
    <property type="protein sequence ID" value="GAQ79943.1"/>
    <property type="molecule type" value="Genomic_DNA"/>
</dbReference>
<evidence type="ECO:0000256" key="1">
    <source>
        <dbReference type="SAM" id="Phobius"/>
    </source>
</evidence>
<dbReference type="SUPFAM" id="SSF63829">
    <property type="entry name" value="Calcium-dependent phosphotriesterase"/>
    <property type="match status" value="1"/>
</dbReference>
<protein>
    <recommendedName>
        <fullName evidence="5">SMP-30/Gluconolactonase/LRE-like region domain-containing protein</fullName>
    </recommendedName>
</protein>
<dbReference type="OMA" id="GPMHRIA"/>
<keyword evidence="1" id="KW-0472">Membrane</keyword>
<dbReference type="PANTHER" id="PTHR31460:SF3">
    <property type="entry name" value="MESOCENTIN"/>
    <property type="match status" value="1"/>
</dbReference>